<dbReference type="InterPro" id="IPR040047">
    <property type="entry name" value="VPS50"/>
</dbReference>
<dbReference type="EMBL" id="LFYR01000643">
    <property type="protein sequence ID" value="KMZ72070.1"/>
    <property type="molecule type" value="Genomic_DNA"/>
</dbReference>
<name>A0A0K9PV17_ZOSMR</name>
<dbReference type="OrthoDB" id="10263345at2759"/>
<comment type="caution">
    <text evidence="7">The sequence shown here is derived from an EMBL/GenBank/DDBJ whole genome shotgun (WGS) entry which is preliminary data.</text>
</comment>
<dbReference type="InterPro" id="IPR019514">
    <property type="entry name" value="Syndetin_C"/>
</dbReference>
<keyword evidence="1" id="KW-0813">Transport</keyword>
<evidence type="ECO:0000256" key="3">
    <source>
        <dbReference type="ARBA" id="ARBA00023054"/>
    </source>
</evidence>
<dbReference type="AlphaFoldDB" id="A0A0K9PV17"/>
<dbReference type="OMA" id="MAKVKWD"/>
<evidence type="ECO:0000259" key="6">
    <source>
        <dbReference type="Pfam" id="PF10475"/>
    </source>
</evidence>
<keyword evidence="8" id="KW-1185">Reference proteome</keyword>
<dbReference type="GO" id="GO:0042147">
    <property type="term" value="P:retrograde transport, endosome to Golgi"/>
    <property type="evidence" value="ECO:0007669"/>
    <property type="project" value="InterPro"/>
</dbReference>
<dbReference type="PANTHER" id="PTHR13258:SF0">
    <property type="entry name" value="SYNDETIN"/>
    <property type="match status" value="1"/>
</dbReference>
<evidence type="ECO:0000313" key="7">
    <source>
        <dbReference type="EMBL" id="KMZ72070.1"/>
    </source>
</evidence>
<feature type="region of interest" description="Disordered" evidence="4">
    <location>
        <begin position="399"/>
        <end position="419"/>
    </location>
</feature>
<dbReference type="GO" id="GO:0015031">
    <property type="term" value="P:protein transport"/>
    <property type="evidence" value="ECO:0007669"/>
    <property type="project" value="UniProtKB-KW"/>
</dbReference>
<evidence type="ECO:0000313" key="8">
    <source>
        <dbReference type="Proteomes" id="UP000036987"/>
    </source>
</evidence>
<evidence type="ECO:0000256" key="2">
    <source>
        <dbReference type="ARBA" id="ARBA00022927"/>
    </source>
</evidence>
<keyword evidence="2" id="KW-0653">Protein transport</keyword>
<feature type="domain" description="Syndetin C-terminal" evidence="5">
    <location>
        <begin position="828"/>
        <end position="1058"/>
    </location>
</feature>
<dbReference type="Pfam" id="PF10474">
    <property type="entry name" value="Syndetin_C"/>
    <property type="match status" value="1"/>
</dbReference>
<dbReference type="GO" id="GO:0032456">
    <property type="term" value="P:endocytic recycling"/>
    <property type="evidence" value="ECO:0000318"/>
    <property type="project" value="GO_Central"/>
</dbReference>
<dbReference type="Proteomes" id="UP000036987">
    <property type="component" value="Unassembled WGS sequence"/>
</dbReference>
<evidence type="ECO:0008006" key="9">
    <source>
        <dbReference type="Google" id="ProtNLM"/>
    </source>
</evidence>
<evidence type="ECO:0000256" key="1">
    <source>
        <dbReference type="ARBA" id="ARBA00022448"/>
    </source>
</evidence>
<organism evidence="7 8">
    <name type="scientific">Zostera marina</name>
    <name type="common">Eelgrass</name>
    <dbReference type="NCBI Taxonomy" id="29655"/>
    <lineage>
        <taxon>Eukaryota</taxon>
        <taxon>Viridiplantae</taxon>
        <taxon>Streptophyta</taxon>
        <taxon>Embryophyta</taxon>
        <taxon>Tracheophyta</taxon>
        <taxon>Spermatophyta</taxon>
        <taxon>Magnoliopsida</taxon>
        <taxon>Liliopsida</taxon>
        <taxon>Zosteraceae</taxon>
        <taxon>Zostera</taxon>
    </lineage>
</organism>
<dbReference type="GO" id="GO:0005829">
    <property type="term" value="C:cytosol"/>
    <property type="evidence" value="ECO:0007669"/>
    <property type="project" value="GOC"/>
</dbReference>
<reference evidence="8" key="1">
    <citation type="journal article" date="2016" name="Nature">
        <title>The genome of the seagrass Zostera marina reveals angiosperm adaptation to the sea.</title>
        <authorList>
            <person name="Olsen J.L."/>
            <person name="Rouze P."/>
            <person name="Verhelst B."/>
            <person name="Lin Y.-C."/>
            <person name="Bayer T."/>
            <person name="Collen J."/>
            <person name="Dattolo E."/>
            <person name="De Paoli E."/>
            <person name="Dittami S."/>
            <person name="Maumus F."/>
            <person name="Michel G."/>
            <person name="Kersting A."/>
            <person name="Lauritano C."/>
            <person name="Lohaus R."/>
            <person name="Toepel M."/>
            <person name="Tonon T."/>
            <person name="Vanneste K."/>
            <person name="Amirebrahimi M."/>
            <person name="Brakel J."/>
            <person name="Bostroem C."/>
            <person name="Chovatia M."/>
            <person name="Grimwood J."/>
            <person name="Jenkins J.W."/>
            <person name="Jueterbock A."/>
            <person name="Mraz A."/>
            <person name="Stam W.T."/>
            <person name="Tice H."/>
            <person name="Bornberg-Bauer E."/>
            <person name="Green P.J."/>
            <person name="Pearson G.A."/>
            <person name="Procaccini G."/>
            <person name="Duarte C.M."/>
            <person name="Schmutz J."/>
            <person name="Reusch T.B.H."/>
            <person name="Van de Peer Y."/>
        </authorList>
    </citation>
    <scope>NUCLEOTIDE SEQUENCE [LARGE SCALE GENOMIC DNA]</scope>
    <source>
        <strain evidence="8">cv. Finnish</strain>
    </source>
</reference>
<evidence type="ECO:0000259" key="5">
    <source>
        <dbReference type="Pfam" id="PF10474"/>
    </source>
</evidence>
<dbReference type="Pfam" id="PF10475">
    <property type="entry name" value="Vps54_N"/>
    <property type="match status" value="1"/>
</dbReference>
<accession>A0A0K9PV17</accession>
<gene>
    <name evidence="7" type="ORF">ZOSMA_16G00340</name>
</gene>
<dbReference type="GO" id="GO:0000149">
    <property type="term" value="F:SNARE binding"/>
    <property type="evidence" value="ECO:0000318"/>
    <property type="project" value="GO_Central"/>
</dbReference>
<keyword evidence="3" id="KW-0175">Coiled coil</keyword>
<feature type="domain" description="Vacuolar protein sorting-associated protein 54 N-terminal" evidence="6">
    <location>
        <begin position="80"/>
        <end position="369"/>
    </location>
</feature>
<sequence>MDFSRIGEKVLSSVRSARSLGFLPASPTDRPEVPARAAAAAIVARALAGIPPHQRINLPSSSEELISIYGSWPHDQSITIDDLEETFYKEDFDPVKHVLDNIPLEGNDLTYFEEKATLRLAQLDRIGERLSRHVMEHHEEMVKGMQLVTELEQDLNIANVICKNGRRRLTSSMHEVSHDLVVNTYSKKKQALLDMLPILIELRRALDMQMDLEIFVEEGNYVKAFRVLSEYLQVVESLPGLTVMSEMSSGVEAWLAKTLRKLDALLLGVCQSFKHDNYLTAVDAYAIVGDIIGLAEKIQSFFMQEVLSGTHLALRDIVLEDMGDNIQRNRFTYSDLCANIPESKFRQCLLTTLDVLFKLMCSYYAIMSFDPDNNNAGCQSLDLKMSQKCMSEGKSRPISGCPWQTHSSHRTEDSSTTSSSFYTNVEDEVLSTSCIGKPDHNISNEVCSSNPSPFHQLRKDAIVYVSRALDRGRKNLWHFITSRLSALLSCSSVSSTSTHQFLKNYEDLNVFILAGEAFCGIEALEFRQRLKTVCESYVAIFHRQNFHALKLVMEKETWVKISSDVLHVVNLAGLIGDGAPLIINSSSNSAASLLQSKNSNHLVEVASQKNGFASWLEIENPFMSKVPYGSRESPCSPNNRNIPSDFVSGGNAGDVLNNGNILASSSSGLEDENEELLADFIDEDSQLPSKMPKHLLARPNSAEWNDEEINAHTGSSLCLLRLMDKYARLMQKLEIVNVEFFEGFCQLFGIFFHFAFEAFGQHETSSQSYRLKLALTRASQDCDHLLRKKYLSASSATPKIAGTPFTQMDVTPTIPTSSFFGQAPNTTFGLKERCAGVETILLVARVLHRSRPHLHSMLFQSNASLVEDFFDNMVDSVPDLTEHIHRNTARLLLNINGYADRISNAKWEVKELGLEHNGYVDLLLGEYKHYKTRLAHGGILKEAQHQLLVYGVEIVAEVLLEGLSRVKRCTDEGRALMSLDLQVLINGLEHFGPTNVRLKMQSIEAFIKAYYLPETEYVYWAYSHPDYSKGQIIGLVNLVAAMKNWKRKTRLEVIEKIEAGT</sequence>
<protein>
    <recommendedName>
        <fullName evidence="9">Syndetin</fullName>
    </recommendedName>
</protein>
<dbReference type="GO" id="GO:1990745">
    <property type="term" value="C:EARP complex"/>
    <property type="evidence" value="ECO:0000318"/>
    <property type="project" value="GO_Central"/>
</dbReference>
<dbReference type="PANTHER" id="PTHR13258">
    <property type="entry name" value="SYNDETIN"/>
    <property type="match status" value="1"/>
</dbReference>
<dbReference type="STRING" id="29655.A0A0K9PV17"/>
<evidence type="ECO:0000256" key="4">
    <source>
        <dbReference type="SAM" id="MobiDB-lite"/>
    </source>
</evidence>
<proteinExistence type="predicted"/>
<dbReference type="InterPro" id="IPR019515">
    <property type="entry name" value="VPS54_N"/>
</dbReference>